<protein>
    <recommendedName>
        <fullName evidence="4">HmuY protein</fullName>
    </recommendedName>
</protein>
<name>A0A9X1TM68_9BACT</name>
<dbReference type="EMBL" id="JAJTTC010000003">
    <property type="protein sequence ID" value="MCF0063163.1"/>
    <property type="molecule type" value="Genomic_DNA"/>
</dbReference>
<reference evidence="2" key="1">
    <citation type="submission" date="2021-12" db="EMBL/GenBank/DDBJ databases">
        <title>Novel species in genus Dyadobacter.</title>
        <authorList>
            <person name="Ma C."/>
        </authorList>
    </citation>
    <scope>NUCLEOTIDE SEQUENCE</scope>
    <source>
        <strain evidence="2">LJ419</strain>
    </source>
</reference>
<comment type="caution">
    <text evidence="2">The sequence shown here is derived from an EMBL/GenBank/DDBJ whole genome shotgun (WGS) entry which is preliminary data.</text>
</comment>
<feature type="chain" id="PRO_5040953450" description="HmuY protein" evidence="1">
    <location>
        <begin position="20"/>
        <end position="195"/>
    </location>
</feature>
<dbReference type="Proteomes" id="UP001139000">
    <property type="component" value="Unassembled WGS sequence"/>
</dbReference>
<gene>
    <name evidence="2" type="ORF">LXM26_16760</name>
</gene>
<dbReference type="RefSeq" id="WP_234656184.1">
    <property type="nucleotide sequence ID" value="NZ_JAJTTC010000003.1"/>
</dbReference>
<keyword evidence="3" id="KW-1185">Reference proteome</keyword>
<evidence type="ECO:0000313" key="3">
    <source>
        <dbReference type="Proteomes" id="UP001139000"/>
    </source>
</evidence>
<evidence type="ECO:0000313" key="2">
    <source>
        <dbReference type="EMBL" id="MCF0063163.1"/>
    </source>
</evidence>
<keyword evidence="1" id="KW-0732">Signal</keyword>
<evidence type="ECO:0000256" key="1">
    <source>
        <dbReference type="SAM" id="SignalP"/>
    </source>
</evidence>
<feature type="signal peptide" evidence="1">
    <location>
        <begin position="1"/>
        <end position="19"/>
    </location>
</feature>
<dbReference type="AlphaFoldDB" id="A0A9X1TM68"/>
<organism evidence="2 3">
    <name type="scientific">Dyadobacter chenwenxiniae</name>
    <dbReference type="NCBI Taxonomy" id="2906456"/>
    <lineage>
        <taxon>Bacteria</taxon>
        <taxon>Pseudomonadati</taxon>
        <taxon>Bacteroidota</taxon>
        <taxon>Cytophagia</taxon>
        <taxon>Cytophagales</taxon>
        <taxon>Spirosomataceae</taxon>
        <taxon>Dyadobacter</taxon>
    </lineage>
</organism>
<accession>A0A9X1TM68</accession>
<evidence type="ECO:0008006" key="4">
    <source>
        <dbReference type="Google" id="ProtNLM"/>
    </source>
</evidence>
<sequence length="195" mass="21848">MKNFILTAAYVILSFFLFCCNEPDPQPSSAQGAEYMAEAQSVPVTAAMQIGGDPTTDRPPLRSKFEWKLMTTATLPYKKGLKLTAPFAVVNEDAGDISWGRYYGCYDELKALTMPFAELGVVDVKTVTTESLKTKTYYKGWISTAPANSTFWENEMPDGAVLAFKDSKGKFALVKIKSTYPLVLEIYFEHYYTIY</sequence>
<proteinExistence type="predicted"/>